<reference evidence="7 8" key="1">
    <citation type="submission" date="2018-05" db="EMBL/GenBank/DDBJ databases">
        <title>Complete genome sequence of the Type Strain of Streptomyces spongiicola HNM0071, the producer of staurosporine.</title>
        <authorList>
            <person name="Zhou S."/>
            <person name="Huang X."/>
        </authorList>
    </citation>
    <scope>NUCLEOTIDE SEQUENCE [LARGE SCALE GENOMIC DNA]</scope>
    <source>
        <strain evidence="7 8">HNM0071</strain>
    </source>
</reference>
<organism evidence="7 8">
    <name type="scientific">Streptomyces spongiicola</name>
    <dbReference type="NCBI Taxonomy" id="1690221"/>
    <lineage>
        <taxon>Bacteria</taxon>
        <taxon>Bacillati</taxon>
        <taxon>Actinomycetota</taxon>
        <taxon>Actinomycetes</taxon>
        <taxon>Kitasatosporales</taxon>
        <taxon>Streptomycetaceae</taxon>
        <taxon>Streptomyces</taxon>
    </lineage>
</organism>
<gene>
    <name evidence="7" type="ORF">DDQ41_03705</name>
</gene>
<name>A0ABM6V225_9ACTN</name>
<evidence type="ECO:0000256" key="2">
    <source>
        <dbReference type="ARBA" id="ARBA00023125"/>
    </source>
</evidence>
<sequence>MRNSVALALETSARAVGGQAALRAVDYLRVSTEQQTKGYGITYTGRATAAHIRRKGWEHLDTFKDEGESGTLPWQERPGASQIMELAQRTPRPFDVVVVFETRAIGRKNRVFWDWVWTLQDLGVFVAIVDEDIDNTTEDGEARMQEKAHEAFKELARIRKRTQGGIQQKALMGGFPGGQARYGYRIENRGKKGEQVLVVDDCDGGDACTRTDPCTTMHEAPALRFARKAAVRAKGNFGQVARSLNAEGFLTRSGRPWAAPHIRGILMNDDLLDARFVFRGRSSKVNPDGTPVWGESVVMDLDPVFSPDEVAEFRRVTANKVRHWAASRVYTLTGRIASPCGRHYVGCAPSGEAPHYVCAGKTAEHPGAPTCSCSQLDASGVEEWAWKELCVLLGDGARLRAMADQWVGRSSGERVDYSSRLADLDQKIAAQDEAVDIATVVAAKRAAGKGLIGSEAEAAVERIVKPLCDELDELKRSRREIEGWKAEAARADGRSNDLQELAQMAHDRLEGLEPEQQREFFHLLDVEITLTGPNPGMHRGARCPIGEWFRANEQPVPILCDHSWALVMESEKFPNGGTEPRQKGGLAPRTVLEAFLKKARTGAAWPELNTEYGSTGLIGHWGRWYKSGRWERVMQAMSACEGTPPAPLHPLPPMHMKGKIRPGVILAVSDRETHGQASGPSAAACCSSGRPWRADGRSPASPASRSVPGAASSWWCAASSAAPGPRRCRR</sequence>
<feature type="active site" description="O-(5'-phospho-DNA)-serine intermediate" evidence="4">
    <location>
        <position position="31"/>
    </location>
</feature>
<dbReference type="Pfam" id="PF00239">
    <property type="entry name" value="Resolvase"/>
    <property type="match status" value="1"/>
</dbReference>
<evidence type="ECO:0000313" key="8">
    <source>
        <dbReference type="Proteomes" id="UP000245051"/>
    </source>
</evidence>
<dbReference type="Gene3D" id="3.40.50.1390">
    <property type="entry name" value="Resolvase, N-terminal catalytic domain"/>
    <property type="match status" value="1"/>
</dbReference>
<feature type="compositionally biased region" description="Low complexity" evidence="5">
    <location>
        <begin position="677"/>
        <end position="689"/>
    </location>
</feature>
<proteinExistence type="predicted"/>
<keyword evidence="3" id="KW-0233">DNA recombination</keyword>
<dbReference type="InterPro" id="IPR050639">
    <property type="entry name" value="SSR_resolvase"/>
</dbReference>
<feature type="region of interest" description="Disordered" evidence="5">
    <location>
        <begin position="671"/>
        <end position="712"/>
    </location>
</feature>
<evidence type="ECO:0000256" key="1">
    <source>
        <dbReference type="ARBA" id="ARBA00022908"/>
    </source>
</evidence>
<dbReference type="PANTHER" id="PTHR30461:SF2">
    <property type="entry name" value="SERINE RECOMBINASE PINE-RELATED"/>
    <property type="match status" value="1"/>
</dbReference>
<dbReference type="InterPro" id="IPR006118">
    <property type="entry name" value="Recombinase_CS"/>
</dbReference>
<dbReference type="PROSITE" id="PS51736">
    <property type="entry name" value="RECOMBINASES_3"/>
    <property type="match status" value="1"/>
</dbReference>
<dbReference type="PROSITE" id="PS00397">
    <property type="entry name" value="RECOMBINASES_1"/>
    <property type="match status" value="1"/>
</dbReference>
<dbReference type="EMBL" id="CP029254">
    <property type="protein sequence ID" value="AWK08187.1"/>
    <property type="molecule type" value="Genomic_DNA"/>
</dbReference>
<evidence type="ECO:0000256" key="3">
    <source>
        <dbReference type="ARBA" id="ARBA00023172"/>
    </source>
</evidence>
<keyword evidence="2" id="KW-0238">DNA-binding</keyword>
<dbReference type="SUPFAM" id="SSF53041">
    <property type="entry name" value="Resolvase-like"/>
    <property type="match status" value="1"/>
</dbReference>
<keyword evidence="1" id="KW-0229">DNA integration</keyword>
<evidence type="ECO:0000259" key="6">
    <source>
        <dbReference type="PROSITE" id="PS51736"/>
    </source>
</evidence>
<evidence type="ECO:0000313" key="7">
    <source>
        <dbReference type="EMBL" id="AWK08187.1"/>
    </source>
</evidence>
<dbReference type="CDD" id="cd00338">
    <property type="entry name" value="Ser_Recombinase"/>
    <property type="match status" value="1"/>
</dbReference>
<feature type="domain" description="Resolvase/invertase-type recombinase catalytic" evidence="6">
    <location>
        <begin position="23"/>
        <end position="173"/>
    </location>
</feature>
<dbReference type="Gene3D" id="3.90.1750.20">
    <property type="entry name" value="Putative Large Serine Recombinase, Chain B, Domain 2"/>
    <property type="match status" value="1"/>
</dbReference>
<evidence type="ECO:0000256" key="5">
    <source>
        <dbReference type="SAM" id="MobiDB-lite"/>
    </source>
</evidence>
<dbReference type="PANTHER" id="PTHR30461">
    <property type="entry name" value="DNA-INVERTASE FROM LAMBDOID PROPHAGE"/>
    <property type="match status" value="1"/>
</dbReference>
<dbReference type="InterPro" id="IPR006119">
    <property type="entry name" value="Resolv_N"/>
</dbReference>
<feature type="compositionally biased region" description="Low complexity" evidence="5">
    <location>
        <begin position="697"/>
        <end position="712"/>
    </location>
</feature>
<dbReference type="InterPro" id="IPR036162">
    <property type="entry name" value="Resolvase-like_N_sf"/>
</dbReference>
<accession>A0ABM6V225</accession>
<keyword evidence="8" id="KW-1185">Reference proteome</keyword>
<evidence type="ECO:0000256" key="4">
    <source>
        <dbReference type="PROSITE-ProRule" id="PRU10137"/>
    </source>
</evidence>
<dbReference type="Proteomes" id="UP000245051">
    <property type="component" value="Chromosome"/>
</dbReference>
<dbReference type="SMART" id="SM00857">
    <property type="entry name" value="Resolvase"/>
    <property type="match status" value="1"/>
</dbReference>
<dbReference type="InterPro" id="IPR038109">
    <property type="entry name" value="DNA_bind_recomb_sf"/>
</dbReference>
<protein>
    <submittedName>
        <fullName evidence="7">Recombinase</fullName>
    </submittedName>
</protein>